<feature type="transmembrane region" description="Helical" evidence="10">
    <location>
        <begin position="292"/>
        <end position="313"/>
    </location>
</feature>
<evidence type="ECO:0000256" key="6">
    <source>
        <dbReference type="ARBA" id="ARBA00022692"/>
    </source>
</evidence>
<feature type="transmembrane region" description="Helical" evidence="10">
    <location>
        <begin position="232"/>
        <end position="251"/>
    </location>
</feature>
<keyword evidence="3" id="KW-0337">GPI-anchor biosynthesis</keyword>
<protein>
    <recommendedName>
        <fullName evidence="13">Integral membrane protein</fullName>
    </recommendedName>
</protein>
<comment type="pathway">
    <text evidence="2">Glycolipid biosynthesis; glycosylphosphatidylinositol-anchor biosynthesis.</text>
</comment>
<comment type="caution">
    <text evidence="11">The sequence shown here is derived from an EMBL/GenBank/DDBJ whole genome shotgun (WGS) entry which is preliminary data.</text>
</comment>
<keyword evidence="12" id="KW-1185">Reference proteome</keyword>
<evidence type="ECO:0000256" key="7">
    <source>
        <dbReference type="ARBA" id="ARBA00022824"/>
    </source>
</evidence>
<evidence type="ECO:0008006" key="13">
    <source>
        <dbReference type="Google" id="ProtNLM"/>
    </source>
</evidence>
<feature type="transmembrane region" description="Helical" evidence="10">
    <location>
        <begin position="116"/>
        <end position="135"/>
    </location>
</feature>
<keyword evidence="7" id="KW-0256">Endoplasmic reticulum</keyword>
<evidence type="ECO:0000256" key="1">
    <source>
        <dbReference type="ARBA" id="ARBA00004477"/>
    </source>
</evidence>
<evidence type="ECO:0000256" key="2">
    <source>
        <dbReference type="ARBA" id="ARBA00004687"/>
    </source>
</evidence>
<feature type="transmembrane region" description="Helical" evidence="10">
    <location>
        <begin position="147"/>
        <end position="167"/>
    </location>
</feature>
<reference evidence="11 12" key="1">
    <citation type="submission" date="2022-08" db="EMBL/GenBank/DDBJ databases">
        <authorList>
            <person name="Somphong A."/>
            <person name="Phongsopitanun W."/>
        </authorList>
    </citation>
    <scope>NUCLEOTIDE SEQUENCE [LARGE SCALE GENOMIC DNA]</scope>
    <source>
        <strain evidence="11 12">LP11</strain>
    </source>
</reference>
<feature type="transmembrane region" description="Helical" evidence="10">
    <location>
        <begin position="32"/>
        <end position="52"/>
    </location>
</feature>
<dbReference type="PANTHER" id="PTHR12468:SF2">
    <property type="entry name" value="GPI MANNOSYLTRANSFERASE 2"/>
    <property type="match status" value="1"/>
</dbReference>
<evidence type="ECO:0000256" key="4">
    <source>
        <dbReference type="ARBA" id="ARBA00022676"/>
    </source>
</evidence>
<evidence type="ECO:0000313" key="11">
    <source>
        <dbReference type="EMBL" id="MCS0601235.1"/>
    </source>
</evidence>
<comment type="subcellular location">
    <subcellularLocation>
        <location evidence="1">Endoplasmic reticulum membrane</location>
        <topology evidence="1">Multi-pass membrane protein</topology>
    </subcellularLocation>
</comment>
<evidence type="ECO:0000256" key="3">
    <source>
        <dbReference type="ARBA" id="ARBA00022502"/>
    </source>
</evidence>
<keyword evidence="8 10" id="KW-1133">Transmembrane helix</keyword>
<keyword evidence="5" id="KW-0808">Transferase</keyword>
<name>A0ABT2AYK7_9ACTN</name>
<evidence type="ECO:0000256" key="5">
    <source>
        <dbReference type="ARBA" id="ARBA00022679"/>
    </source>
</evidence>
<keyword evidence="9 10" id="KW-0472">Membrane</keyword>
<dbReference type="Proteomes" id="UP001205612">
    <property type="component" value="Unassembled WGS sequence"/>
</dbReference>
<dbReference type="Pfam" id="PF04188">
    <property type="entry name" value="Mannosyl_trans2"/>
    <property type="match status" value="1"/>
</dbReference>
<evidence type="ECO:0000256" key="10">
    <source>
        <dbReference type="SAM" id="Phobius"/>
    </source>
</evidence>
<dbReference type="RefSeq" id="WP_258777600.1">
    <property type="nucleotide sequence ID" value="NZ_JANUGP010000004.1"/>
</dbReference>
<dbReference type="InterPro" id="IPR007315">
    <property type="entry name" value="PIG-V/Gpi18"/>
</dbReference>
<evidence type="ECO:0000256" key="9">
    <source>
        <dbReference type="ARBA" id="ARBA00023136"/>
    </source>
</evidence>
<evidence type="ECO:0000256" key="8">
    <source>
        <dbReference type="ARBA" id="ARBA00022989"/>
    </source>
</evidence>
<evidence type="ECO:0000313" key="12">
    <source>
        <dbReference type="Proteomes" id="UP001205612"/>
    </source>
</evidence>
<accession>A0ABT2AYK7</accession>
<feature type="transmembrane region" description="Helical" evidence="10">
    <location>
        <begin position="372"/>
        <end position="390"/>
    </location>
</feature>
<feature type="transmembrane region" description="Helical" evidence="10">
    <location>
        <begin position="320"/>
        <end position="338"/>
    </location>
</feature>
<feature type="transmembrane region" description="Helical" evidence="10">
    <location>
        <begin position="344"/>
        <end position="360"/>
    </location>
</feature>
<keyword evidence="6 10" id="KW-0812">Transmembrane</keyword>
<keyword evidence="4" id="KW-0328">Glycosyltransferase</keyword>
<proteinExistence type="predicted"/>
<organism evidence="11 12">
    <name type="scientific">Streptomyces pyxinicus</name>
    <dbReference type="NCBI Taxonomy" id="2970331"/>
    <lineage>
        <taxon>Bacteria</taxon>
        <taxon>Bacillati</taxon>
        <taxon>Actinomycetota</taxon>
        <taxon>Actinomycetes</taxon>
        <taxon>Kitasatosporales</taxon>
        <taxon>Streptomycetaceae</taxon>
        <taxon>Streptomyces</taxon>
    </lineage>
</organism>
<sequence>MTHASTLLAPPVVTPEPAPAERARSSLGRASLLAVGLFLGIRLTGTAVLALVGQAAGRHPLALLGRSWDSVWYLSIASHGYGRLMRLHATLVSDLAFFPLYPALVRAVTALTPLDGIGAGLLVSWTAAAVAAAGVHAVGTRLHGRSAGLALVLLWGLLPHSVVLSMAYTEPLLTAFAAWSLYAVLAGNWVWAGALAALAGLSRPNGFAVAAAVLAAAGAELWRRRGRVSPRLWTGAALAPLGWTAYVLWVGRRTGSLTGGYFAVQRRWGSRFDFGEGSLESVRRALLLGHRFAFPVALLIVLAGVLLFALLLVERAPLPLLVYSGALLLITLGGSGFFESKPRFLLPAFPLLLPLALALVRTARARPWHATVVVAALAGLGYAYGAYLVVFGRAPL</sequence>
<dbReference type="PANTHER" id="PTHR12468">
    <property type="entry name" value="GPI MANNOSYLTRANSFERASE 2"/>
    <property type="match status" value="1"/>
</dbReference>
<dbReference type="EMBL" id="JANUGP010000004">
    <property type="protein sequence ID" value="MCS0601235.1"/>
    <property type="molecule type" value="Genomic_DNA"/>
</dbReference>
<gene>
    <name evidence="11" type="ORF">NX794_08315</name>
</gene>
<feature type="transmembrane region" description="Helical" evidence="10">
    <location>
        <begin position="179"/>
        <end position="201"/>
    </location>
</feature>